<evidence type="ECO:0000313" key="2">
    <source>
        <dbReference type="Proteomes" id="UP001139721"/>
    </source>
</evidence>
<dbReference type="AlphaFoldDB" id="A0A9X2CXK9"/>
<organism evidence="1 2">
    <name type="scientific">Legionella maioricensis</name>
    <dbReference type="NCBI Taxonomy" id="2896528"/>
    <lineage>
        <taxon>Bacteria</taxon>
        <taxon>Pseudomonadati</taxon>
        <taxon>Pseudomonadota</taxon>
        <taxon>Gammaproteobacteria</taxon>
        <taxon>Legionellales</taxon>
        <taxon>Legionellaceae</taxon>
        <taxon>Legionella</taxon>
    </lineage>
</organism>
<dbReference type="RefSeq" id="WP_250421385.1">
    <property type="nucleotide sequence ID" value="NZ_JAJKBJ010000001.1"/>
</dbReference>
<gene>
    <name evidence="1" type="ORF">LOX96_01060</name>
</gene>
<name>A0A9X2CXK9_9GAMM</name>
<comment type="caution">
    <text evidence="1">The sequence shown here is derived from an EMBL/GenBank/DDBJ whole genome shotgun (WGS) entry which is preliminary data.</text>
</comment>
<sequence length="180" mass="20528">MSYDKNEEPPLLSQEECDNLLSTCSVNAMHAHKSGNNDVYHEEISSLAIACHVLITHHLKAPHLIIAQMETAMCNARREDLEVIDNKIKHLFNLRKEAPADTFYGEQQIINITTQITILEECKAMPIKEIIQKIIYESLEQAIKIHGTEMPVNFNLTQYEYHPASTESTSPHTKLSKGMW</sequence>
<keyword evidence="2" id="KW-1185">Reference proteome</keyword>
<dbReference type="Proteomes" id="UP001139721">
    <property type="component" value="Unassembled WGS sequence"/>
</dbReference>
<accession>A0A9X2CXK9</accession>
<dbReference type="EMBL" id="JAJKBJ010000001">
    <property type="protein sequence ID" value="MCL9682675.1"/>
    <property type="molecule type" value="Genomic_DNA"/>
</dbReference>
<reference evidence="1" key="1">
    <citation type="submission" date="2021-11" db="EMBL/GenBank/DDBJ databases">
        <title>Legionella maioricencis sp. nov., a new species isolated from hot water samples in Mallorca.</title>
        <authorList>
            <person name="Crespi S."/>
            <person name="Drasar V."/>
            <person name="Salva-Serra F."/>
            <person name="Jaen-Luchoro D."/>
            <person name="Pineiro-Iglesias B."/>
            <person name="Aliaga F."/>
            <person name="Fernandez-Juarez V."/>
            <person name="Coll G."/>
            <person name="Moore E.R.B."/>
            <person name="Bennasar-Figueras A."/>
        </authorList>
    </citation>
    <scope>NUCLEOTIDE SEQUENCE</scope>
    <source>
        <strain evidence="1">HCPI-6</strain>
    </source>
</reference>
<evidence type="ECO:0000313" key="1">
    <source>
        <dbReference type="EMBL" id="MCL9682675.1"/>
    </source>
</evidence>
<proteinExistence type="predicted"/>
<protein>
    <submittedName>
        <fullName evidence="1">Uncharacterized protein</fullName>
    </submittedName>
</protein>